<evidence type="ECO:0000259" key="2">
    <source>
        <dbReference type="PROSITE" id="PS50191"/>
    </source>
</evidence>
<dbReference type="PANTHER" id="PTHR23324:SF83">
    <property type="entry name" value="SEC14-LIKE PROTEIN 2"/>
    <property type="match status" value="1"/>
</dbReference>
<dbReference type="AlphaFoldDB" id="A0A6A7G1C6"/>
<dbReference type="Gene3D" id="2.60.120.680">
    <property type="entry name" value="GOLD domain"/>
    <property type="match status" value="1"/>
</dbReference>
<organism evidence="4">
    <name type="scientific">Hirondellea gigas</name>
    <dbReference type="NCBI Taxonomy" id="1518452"/>
    <lineage>
        <taxon>Eukaryota</taxon>
        <taxon>Metazoa</taxon>
        <taxon>Ecdysozoa</taxon>
        <taxon>Arthropoda</taxon>
        <taxon>Crustacea</taxon>
        <taxon>Multicrustacea</taxon>
        <taxon>Malacostraca</taxon>
        <taxon>Eumalacostraca</taxon>
        <taxon>Peracarida</taxon>
        <taxon>Amphipoda</taxon>
        <taxon>Amphilochidea</taxon>
        <taxon>Lysianassida</taxon>
        <taxon>Lysianassidira</taxon>
        <taxon>Lysianassoidea</taxon>
        <taxon>Lysianassidae</taxon>
        <taxon>Hirondellea</taxon>
    </lineage>
</organism>
<accession>A0A6A7G1C6</accession>
<dbReference type="PRINTS" id="PR00180">
    <property type="entry name" value="CRETINALDHBP"/>
</dbReference>
<dbReference type="CDD" id="cd00170">
    <property type="entry name" value="SEC14"/>
    <property type="match status" value="1"/>
</dbReference>
<evidence type="ECO:0000313" key="4">
    <source>
        <dbReference type="EMBL" id="LAC24013.1"/>
    </source>
</evidence>
<dbReference type="InterPro" id="IPR036273">
    <property type="entry name" value="CRAL/TRIO_N_dom_sf"/>
</dbReference>
<dbReference type="PROSITE" id="PS50191">
    <property type="entry name" value="CRAL_TRIO"/>
    <property type="match status" value="1"/>
</dbReference>
<dbReference type="SUPFAM" id="SSF46938">
    <property type="entry name" value="CRAL/TRIO N-terminal domain"/>
    <property type="match status" value="1"/>
</dbReference>
<dbReference type="InterPro" id="IPR051064">
    <property type="entry name" value="SEC14/CRAL-TRIO_domain"/>
</dbReference>
<reference evidence="4" key="1">
    <citation type="submission" date="2017-11" db="EMBL/GenBank/DDBJ databases">
        <title>The sensing device of the deep-sea amphipod.</title>
        <authorList>
            <person name="Kobayashi H."/>
            <person name="Nagahama T."/>
            <person name="Arai W."/>
            <person name="Sasagawa Y."/>
            <person name="Umeda M."/>
            <person name="Hayashi T."/>
            <person name="Nikaido I."/>
            <person name="Watanabe H."/>
            <person name="Oguri K."/>
            <person name="Kitazato H."/>
            <person name="Fujioka K."/>
            <person name="Kido Y."/>
            <person name="Takami H."/>
        </authorList>
    </citation>
    <scope>NUCLEOTIDE SEQUENCE</scope>
    <source>
        <tissue evidence="4">Whole body</tissue>
    </source>
</reference>
<dbReference type="PANTHER" id="PTHR23324">
    <property type="entry name" value="SEC14 RELATED PROTEIN"/>
    <property type="match status" value="1"/>
</dbReference>
<sequence>MRMPRCRRTSSSATSFAGGSIGPVVAERRRYSGEQHDSPRKSKMERRDQAASAATSQLNDDKLEALNQFRVRVSGCASEESLQDHFLLQWLTARCFNVDKAEAMFRKSQQWRAELDMDHILEWKAPEVLVKYSPLGYIGLDQYGGSAVIVPHGRGDTRGLLSSASKMDNIRYTVQSLERSKVLMAEESKRRGVAICQQTCVFDLEGFSFREFTWKPALEFVIDVMQVYEANYPELLRVAYVINAPKIFTMAYAMIKPFLHEVTINKIQIYGRSGWQQLLLQDIDAAVLPKHWGGDRVDDDGNEFCESVVCMGGEVPQSYYRKNRTKDPNKDYKTVTVGKGSSETIKIKVVEPKSILRWEFETDDYDIGFSVELEGSEQPTLLPLRRVNSHQDPEEGQVECSSPGIYDVTFDNSFSYMRSKKLHYCIQVSEPHGDLEQ</sequence>
<dbReference type="InterPro" id="IPR036598">
    <property type="entry name" value="GOLD_dom_sf"/>
</dbReference>
<feature type="region of interest" description="Disordered" evidence="1">
    <location>
        <begin position="1"/>
        <end position="57"/>
    </location>
</feature>
<proteinExistence type="evidence at transcript level"/>
<name>A0A6A7G1C6_9CRUS</name>
<evidence type="ECO:0000256" key="1">
    <source>
        <dbReference type="SAM" id="MobiDB-lite"/>
    </source>
</evidence>
<evidence type="ECO:0000259" key="3">
    <source>
        <dbReference type="PROSITE" id="PS50866"/>
    </source>
</evidence>
<protein>
    <submittedName>
        <fullName evidence="4">SEC14-like protein 2 isoform X1</fullName>
    </submittedName>
</protein>
<dbReference type="SMART" id="SM00516">
    <property type="entry name" value="SEC14"/>
    <property type="match status" value="1"/>
</dbReference>
<dbReference type="PROSITE" id="PS50866">
    <property type="entry name" value="GOLD"/>
    <property type="match status" value="1"/>
</dbReference>
<dbReference type="GO" id="GO:0005737">
    <property type="term" value="C:cytoplasm"/>
    <property type="evidence" value="ECO:0007669"/>
    <property type="project" value="TreeGrafter"/>
</dbReference>
<feature type="compositionally biased region" description="Low complexity" evidence="1">
    <location>
        <begin position="9"/>
        <end position="18"/>
    </location>
</feature>
<dbReference type="SUPFAM" id="SSF52087">
    <property type="entry name" value="CRAL/TRIO domain"/>
    <property type="match status" value="1"/>
</dbReference>
<dbReference type="InterPro" id="IPR036865">
    <property type="entry name" value="CRAL-TRIO_dom_sf"/>
</dbReference>
<feature type="compositionally biased region" description="Basic and acidic residues" evidence="1">
    <location>
        <begin position="26"/>
        <end position="49"/>
    </location>
</feature>
<feature type="domain" description="CRAL-TRIO" evidence="2">
    <location>
        <begin position="125"/>
        <end position="300"/>
    </location>
</feature>
<dbReference type="SUPFAM" id="SSF101576">
    <property type="entry name" value="Supernatant protein factor (SPF), C-terminal domain"/>
    <property type="match status" value="1"/>
</dbReference>
<dbReference type="InterPro" id="IPR001251">
    <property type="entry name" value="CRAL-TRIO_dom"/>
</dbReference>
<dbReference type="EMBL" id="IACT01004838">
    <property type="protein sequence ID" value="LAC24013.1"/>
    <property type="molecule type" value="mRNA"/>
</dbReference>
<dbReference type="InterPro" id="IPR009038">
    <property type="entry name" value="GOLD_dom"/>
</dbReference>
<dbReference type="Gene3D" id="3.40.525.10">
    <property type="entry name" value="CRAL-TRIO lipid binding domain"/>
    <property type="match status" value="1"/>
</dbReference>
<dbReference type="Pfam" id="PF00650">
    <property type="entry name" value="CRAL_TRIO"/>
    <property type="match status" value="1"/>
</dbReference>
<feature type="domain" description="GOLD" evidence="3">
    <location>
        <begin position="308"/>
        <end position="428"/>
    </location>
</feature>